<gene>
    <name evidence="3" type="ORF">JI435_079360</name>
</gene>
<feature type="transmembrane region" description="Helical" evidence="2">
    <location>
        <begin position="266"/>
        <end position="289"/>
    </location>
</feature>
<dbReference type="Proteomes" id="UP000663193">
    <property type="component" value="Chromosome 2"/>
</dbReference>
<keyword evidence="4" id="KW-1185">Reference proteome</keyword>
<dbReference type="InterPro" id="IPR021460">
    <property type="entry name" value="DUF3112"/>
</dbReference>
<evidence type="ECO:0000256" key="2">
    <source>
        <dbReference type="SAM" id="Phobius"/>
    </source>
</evidence>
<dbReference type="VEuPathDB" id="FungiDB:JI435_079360"/>
<name>A0A7U2HY70_PHANO</name>
<keyword evidence="2" id="KW-1133">Transmembrane helix</keyword>
<sequence>MSGPQGSADSPGVRMLSQGPPYAPRNQGLGGNPEVIPDVPITAIFLVLYLVFGIIHIKIFKANKGRGHKFIFNGAILGLCKIRIITMSLRIAWACHPQNIGLGIAANVFVYVGTIILFMIDWFFVQRIVRAQHQRLGWSTPYRIFHRGALAVLVITLIMIILVNIWQFFTASSTKLHVFRALQLTGQTYFTVFCFAPAILVLISGLIPRTEIEKFGAGRLRVNIAILLIAVAVLTTGQLFRCVIAWIPQTPVFNSAGQPISQPWYLHKACFYIFNFVTEIIVIVMFALVRVDLRFHVPNGSRVSGDYSGRNSRVNLTSASNVHSHLSISHSINKKGLPCEAPTVPMSQPNGSTETLHRYETSVFEDTHTLADSLQYTGSTLEVDRKTGNWKVKRLSGTSVSSRSSNYSLADTVSPTKSSFNDRSIKFADDVPPVPPVPEIPSEWPLPSHRPSHSSISHSSSLSRIGTPKKTFEIANHGFNGVDVGNTIEDALAALETNSEQYGKLPRRAKTDATRTANISAISRPGSTHAVQRRSDSLNASKSKPTKNPLAPQQRSTFPPKSALKTFKNHASTHSVSSTTPTIDEAPEVTLQPLPTSQIPRRRTSSIEFITLSRKPSTDGRKIIDMSLQGDKASDISRAPSSKDMMASSTEGSEIARVSSSVDSEGTTSWDAKDHMMMEESHQRFSFEPQRLY</sequence>
<evidence type="ECO:0000256" key="1">
    <source>
        <dbReference type="SAM" id="MobiDB-lite"/>
    </source>
</evidence>
<keyword evidence="2" id="KW-0812">Transmembrane</keyword>
<dbReference type="AlphaFoldDB" id="A0A7U2HY70"/>
<feature type="transmembrane region" description="Helical" evidence="2">
    <location>
        <begin position="144"/>
        <end position="169"/>
    </location>
</feature>
<feature type="compositionally biased region" description="Basic and acidic residues" evidence="1">
    <location>
        <begin position="671"/>
        <end position="685"/>
    </location>
</feature>
<feature type="region of interest" description="Disordered" evidence="1">
    <location>
        <begin position="633"/>
        <end position="693"/>
    </location>
</feature>
<feature type="transmembrane region" description="Helical" evidence="2">
    <location>
        <begin position="220"/>
        <end position="246"/>
    </location>
</feature>
<feature type="region of interest" description="Disordered" evidence="1">
    <location>
        <begin position="503"/>
        <end position="561"/>
    </location>
</feature>
<dbReference type="PANTHER" id="PTHR35184:SF1">
    <property type="entry name" value="INTEGRAL MEMBRANE PROTEIN"/>
    <property type="match status" value="1"/>
</dbReference>
<feature type="compositionally biased region" description="Polar residues" evidence="1">
    <location>
        <begin position="569"/>
        <end position="582"/>
    </location>
</feature>
<dbReference type="EMBL" id="CP069024">
    <property type="protein sequence ID" value="QRC93016.1"/>
    <property type="molecule type" value="Genomic_DNA"/>
</dbReference>
<feature type="compositionally biased region" description="Polar residues" evidence="1">
    <location>
        <begin position="514"/>
        <end position="530"/>
    </location>
</feature>
<feature type="transmembrane region" description="Helical" evidence="2">
    <location>
        <begin position="39"/>
        <end position="59"/>
    </location>
</feature>
<feature type="transmembrane region" description="Helical" evidence="2">
    <location>
        <begin position="100"/>
        <end position="124"/>
    </location>
</feature>
<keyword evidence="2" id="KW-0472">Membrane</keyword>
<reference evidence="4" key="1">
    <citation type="journal article" date="2021" name="BMC Genomics">
        <title>Chromosome-level genome assembly and manually-curated proteome of model necrotroph Parastagonospora nodorum Sn15 reveals a genome-wide trove of candidate effector homologs, and redundancy of virulence-related functions within an accessory chromosome.</title>
        <authorList>
            <person name="Bertazzoni S."/>
            <person name="Jones D.A.B."/>
            <person name="Phan H.T."/>
            <person name="Tan K.-C."/>
            <person name="Hane J.K."/>
        </authorList>
    </citation>
    <scope>NUCLEOTIDE SEQUENCE [LARGE SCALE GENOMIC DNA]</scope>
    <source>
        <strain evidence="4">SN15 / ATCC MYA-4574 / FGSC 10173)</strain>
    </source>
</reference>
<organism evidence="3 4">
    <name type="scientific">Phaeosphaeria nodorum (strain SN15 / ATCC MYA-4574 / FGSC 10173)</name>
    <name type="common">Glume blotch fungus</name>
    <name type="synonym">Parastagonospora nodorum</name>
    <dbReference type="NCBI Taxonomy" id="321614"/>
    <lineage>
        <taxon>Eukaryota</taxon>
        <taxon>Fungi</taxon>
        <taxon>Dikarya</taxon>
        <taxon>Ascomycota</taxon>
        <taxon>Pezizomycotina</taxon>
        <taxon>Dothideomycetes</taxon>
        <taxon>Pleosporomycetidae</taxon>
        <taxon>Pleosporales</taxon>
        <taxon>Pleosporineae</taxon>
        <taxon>Phaeosphaeriaceae</taxon>
        <taxon>Parastagonospora</taxon>
    </lineage>
</organism>
<proteinExistence type="predicted"/>
<dbReference type="PANTHER" id="PTHR35184">
    <property type="entry name" value="YALI0C10208P"/>
    <property type="match status" value="1"/>
</dbReference>
<protein>
    <submittedName>
        <fullName evidence="3">Uncharacterized protein</fullName>
    </submittedName>
</protein>
<feature type="region of interest" description="Disordered" evidence="1">
    <location>
        <begin position="567"/>
        <end position="586"/>
    </location>
</feature>
<evidence type="ECO:0000313" key="4">
    <source>
        <dbReference type="Proteomes" id="UP000663193"/>
    </source>
</evidence>
<evidence type="ECO:0000313" key="3">
    <source>
        <dbReference type="EMBL" id="QRC93016.1"/>
    </source>
</evidence>
<dbReference type="Pfam" id="PF11309">
    <property type="entry name" value="DUF3112"/>
    <property type="match status" value="1"/>
</dbReference>
<accession>A0A7U2HY70</accession>
<feature type="transmembrane region" description="Helical" evidence="2">
    <location>
        <begin position="189"/>
        <end position="208"/>
    </location>
</feature>
<dbReference type="OrthoDB" id="3357002at2759"/>
<feature type="transmembrane region" description="Helical" evidence="2">
    <location>
        <begin position="71"/>
        <end position="94"/>
    </location>
</feature>
<feature type="compositionally biased region" description="Polar residues" evidence="1">
    <location>
        <begin position="647"/>
        <end position="670"/>
    </location>
</feature>